<organism evidence="2 3">
    <name type="scientific">Parasedimentitalea marina</name>
    <dbReference type="NCBI Taxonomy" id="2483033"/>
    <lineage>
        <taxon>Bacteria</taxon>
        <taxon>Pseudomonadati</taxon>
        <taxon>Pseudomonadota</taxon>
        <taxon>Alphaproteobacteria</taxon>
        <taxon>Rhodobacterales</taxon>
        <taxon>Paracoccaceae</taxon>
        <taxon>Parasedimentitalea</taxon>
    </lineage>
</organism>
<evidence type="ECO:0000256" key="1">
    <source>
        <dbReference type="SAM" id="Coils"/>
    </source>
</evidence>
<evidence type="ECO:0000313" key="2">
    <source>
        <dbReference type="EMBL" id="AZV77942.1"/>
    </source>
</evidence>
<accession>A0A3T0N1S5</accession>
<dbReference type="KEGG" id="sedi:EBB79_08555"/>
<dbReference type="Gene3D" id="3.40.80.10">
    <property type="entry name" value="Peptidoglycan recognition protein-like"/>
    <property type="match status" value="1"/>
</dbReference>
<dbReference type="GO" id="GO:0008745">
    <property type="term" value="F:N-acetylmuramoyl-L-alanine amidase activity"/>
    <property type="evidence" value="ECO:0007669"/>
    <property type="project" value="InterPro"/>
</dbReference>
<dbReference type="AlphaFoldDB" id="A0A3T0N1S5"/>
<feature type="coiled-coil region" evidence="1">
    <location>
        <begin position="115"/>
        <end position="172"/>
    </location>
</feature>
<dbReference type="RefSeq" id="WP_127748499.1">
    <property type="nucleotide sequence ID" value="NZ_CP033219.1"/>
</dbReference>
<evidence type="ECO:0000313" key="3">
    <source>
        <dbReference type="Proteomes" id="UP000283063"/>
    </source>
</evidence>
<proteinExistence type="predicted"/>
<keyword evidence="1" id="KW-0175">Coiled coil</keyword>
<dbReference type="Proteomes" id="UP000283063">
    <property type="component" value="Chromosome"/>
</dbReference>
<dbReference type="OrthoDB" id="8754850at2"/>
<dbReference type="GO" id="GO:0009253">
    <property type="term" value="P:peptidoglycan catabolic process"/>
    <property type="evidence" value="ECO:0007669"/>
    <property type="project" value="InterPro"/>
</dbReference>
<gene>
    <name evidence="2" type="ORF">EBB79_08555</name>
</gene>
<dbReference type="SUPFAM" id="SSF55846">
    <property type="entry name" value="N-acetylmuramoyl-L-alanine amidase-like"/>
    <property type="match status" value="1"/>
</dbReference>
<name>A0A3T0N1S5_9RHOB</name>
<protein>
    <submittedName>
        <fullName evidence="2">Uncharacterized protein</fullName>
    </submittedName>
</protein>
<keyword evidence="3" id="KW-1185">Reference proteome</keyword>
<sequence>MPNGVAKKSDPKPVWHNPKWVTAIVGVIGAFLTVPEVVSDYLSKQQDIELAVEKTREQSLKNANDNQSLEFSIVNNTLAQQGAERVFVLRYLARTLDDEDAKLWANEEVVRLEKLAQLEANLTTKTNEISAALQELARDTPTGEPPLENPALDILRQELDTQKAELQRLVREAGISSILPSPTQYGDTGREINRIIIAPVQSDNILNIKKFQISSLGFSDVGAHFLITSQGTIENGRSISKAPAVLSGSNENTIGIYINCPLWEELAGTIKCDLSNDQIFSLRKLISDLMAEFGIPIERVFDRGQISNRHLRTTILEELSSITGDSSQ</sequence>
<dbReference type="EMBL" id="CP033219">
    <property type="protein sequence ID" value="AZV77942.1"/>
    <property type="molecule type" value="Genomic_DNA"/>
</dbReference>
<dbReference type="InterPro" id="IPR036505">
    <property type="entry name" value="Amidase/PGRP_sf"/>
</dbReference>
<reference evidence="2 3" key="1">
    <citation type="submission" date="2018-10" db="EMBL/GenBank/DDBJ databases">
        <title>Parasedimentitalea marina sp. nov., a psychrophilic bacterium isolated from deep seawater of the New Britain Trench.</title>
        <authorList>
            <person name="Cao J."/>
        </authorList>
    </citation>
    <scope>NUCLEOTIDE SEQUENCE [LARGE SCALE GENOMIC DNA]</scope>
    <source>
        <strain evidence="2 3">W43</strain>
    </source>
</reference>